<dbReference type="SMART" id="SM00903">
    <property type="entry name" value="Flavin_Reduct"/>
    <property type="match status" value="1"/>
</dbReference>
<evidence type="ECO:0000313" key="3">
    <source>
        <dbReference type="Proteomes" id="UP000756530"/>
    </source>
</evidence>
<dbReference type="InterPro" id="IPR002563">
    <property type="entry name" value="Flavin_Rdtase-like_dom"/>
</dbReference>
<dbReference type="EMBL" id="JAHUZE010000002">
    <property type="protein sequence ID" value="MBV7378760.1"/>
    <property type="molecule type" value="Genomic_DNA"/>
</dbReference>
<comment type="caution">
    <text evidence="2">The sequence shown here is derived from an EMBL/GenBank/DDBJ whole genome shotgun (WGS) entry which is preliminary data.</text>
</comment>
<dbReference type="PANTHER" id="PTHR43812:SF2">
    <property type="entry name" value="FLAVIN REDUCTASE LIKE DOMAIN-CONTAINING PROTEIN"/>
    <property type="match status" value="1"/>
</dbReference>
<dbReference type="PANTHER" id="PTHR43812">
    <property type="entry name" value="BLR2425 PROTEIN"/>
    <property type="match status" value="1"/>
</dbReference>
<protein>
    <submittedName>
        <fullName evidence="2">Flavin reductase family protein</fullName>
    </submittedName>
</protein>
<evidence type="ECO:0000259" key="1">
    <source>
        <dbReference type="SMART" id="SM00903"/>
    </source>
</evidence>
<dbReference type="Pfam" id="PF01613">
    <property type="entry name" value="Flavin_Reduct"/>
    <property type="match status" value="1"/>
</dbReference>
<keyword evidence="3" id="KW-1185">Reference proteome</keyword>
<dbReference type="Proteomes" id="UP000756530">
    <property type="component" value="Unassembled WGS sequence"/>
</dbReference>
<dbReference type="RefSeq" id="WP_218391940.1">
    <property type="nucleotide sequence ID" value="NZ_JAHUZE010000002.1"/>
</dbReference>
<sequence length="201" mass="22161">MFYRPEDGHGLPHNPFNAIITPRPIGWISTRSTRGIDNLAPYSFFNGVAYTPPQVMFASTGGKSDRARGKDTLGNIDQTGVFCVNVVEAEAINEMNASSQSLAASDDEFPHSKVTKAACNEIRCSRVALSPASLECKLSQLVPLEGEDNYLVIGRVVGVHIRDDCLVDGKFDITRFGMVSRLGYRDYTIIRDAFELKRPDD</sequence>
<accession>A0ABS6T0K3</accession>
<name>A0ABS6T0K3_9RHOB</name>
<organism evidence="2 3">
    <name type="scientific">Maritimibacter dapengensis</name>
    <dbReference type="NCBI Taxonomy" id="2836868"/>
    <lineage>
        <taxon>Bacteria</taxon>
        <taxon>Pseudomonadati</taxon>
        <taxon>Pseudomonadota</taxon>
        <taxon>Alphaproteobacteria</taxon>
        <taxon>Rhodobacterales</taxon>
        <taxon>Roseobacteraceae</taxon>
        <taxon>Maritimibacter</taxon>
    </lineage>
</organism>
<evidence type="ECO:0000313" key="2">
    <source>
        <dbReference type="EMBL" id="MBV7378760.1"/>
    </source>
</evidence>
<reference evidence="2 3" key="1">
    <citation type="submission" date="2021-05" db="EMBL/GenBank/DDBJ databases">
        <title>Culturable bacteria isolated from Daya Bay.</title>
        <authorList>
            <person name="Zheng W."/>
            <person name="Yu S."/>
            <person name="Huang Y."/>
        </authorList>
    </citation>
    <scope>NUCLEOTIDE SEQUENCE [LARGE SCALE GENOMIC DNA]</scope>
    <source>
        <strain evidence="2 3">DP4N28-5</strain>
    </source>
</reference>
<feature type="domain" description="Flavin reductase like" evidence="1">
    <location>
        <begin position="18"/>
        <end position="173"/>
    </location>
</feature>
<gene>
    <name evidence="2" type="ORF">KJP28_07455</name>
</gene>
<proteinExistence type="predicted"/>